<evidence type="ECO:0000256" key="1">
    <source>
        <dbReference type="SAM" id="MobiDB-lite"/>
    </source>
</evidence>
<dbReference type="Proteomes" id="UP000601435">
    <property type="component" value="Unassembled WGS sequence"/>
</dbReference>
<gene>
    <name evidence="2" type="ORF">SNEC2469_LOCUS8876</name>
</gene>
<feature type="compositionally biased region" description="Basic and acidic residues" evidence="1">
    <location>
        <begin position="13"/>
        <end position="24"/>
    </location>
</feature>
<dbReference type="OrthoDB" id="457216at2759"/>
<protein>
    <submittedName>
        <fullName evidence="2">Uncharacterized protein</fullName>
    </submittedName>
</protein>
<organism evidence="2 3">
    <name type="scientific">Symbiodinium necroappetens</name>
    <dbReference type="NCBI Taxonomy" id="1628268"/>
    <lineage>
        <taxon>Eukaryota</taxon>
        <taxon>Sar</taxon>
        <taxon>Alveolata</taxon>
        <taxon>Dinophyceae</taxon>
        <taxon>Suessiales</taxon>
        <taxon>Symbiodiniaceae</taxon>
        <taxon>Symbiodinium</taxon>
    </lineage>
</organism>
<evidence type="ECO:0000313" key="2">
    <source>
        <dbReference type="EMBL" id="CAE7343588.1"/>
    </source>
</evidence>
<sequence length="219" mass="25076">MEIQTAPRKVKPKREPKQKREPKAGTKTPKRQACTETEEDKPKKKEKKDSRPSMNQCCDEHVGQPVLPHADLVPEEMAMVSRDLSGCDLLWELYSPPRLINILSDKGYSHSRAYDLVTGWNLLSANEQRSLVQDQYKHRPFFVHASPPCTHLSSLSNSNWTRGDFQKRLSDLKDGLHHVDVTSWVAQIQKETGGFYSLEHPAVSQMWRRSCVTRQVNAS</sequence>
<accession>A0A812P7R5</accession>
<reference evidence="2" key="1">
    <citation type="submission" date="2021-02" db="EMBL/GenBank/DDBJ databases">
        <authorList>
            <person name="Dougan E. K."/>
            <person name="Rhodes N."/>
            <person name="Thang M."/>
            <person name="Chan C."/>
        </authorList>
    </citation>
    <scope>NUCLEOTIDE SEQUENCE</scope>
</reference>
<comment type="caution">
    <text evidence="2">The sequence shown here is derived from an EMBL/GenBank/DDBJ whole genome shotgun (WGS) entry which is preliminary data.</text>
</comment>
<keyword evidence="3" id="KW-1185">Reference proteome</keyword>
<dbReference type="AlphaFoldDB" id="A0A812P7R5"/>
<evidence type="ECO:0000313" key="3">
    <source>
        <dbReference type="Proteomes" id="UP000601435"/>
    </source>
</evidence>
<feature type="region of interest" description="Disordered" evidence="1">
    <location>
        <begin position="1"/>
        <end position="62"/>
    </location>
</feature>
<dbReference type="EMBL" id="CAJNJA010014495">
    <property type="protein sequence ID" value="CAE7343588.1"/>
    <property type="molecule type" value="Genomic_DNA"/>
</dbReference>
<name>A0A812P7R5_9DINO</name>
<feature type="compositionally biased region" description="Basic and acidic residues" evidence="1">
    <location>
        <begin position="40"/>
        <end position="51"/>
    </location>
</feature>
<proteinExistence type="predicted"/>